<evidence type="ECO:0000313" key="2">
    <source>
        <dbReference type="Proteomes" id="UP000001542"/>
    </source>
</evidence>
<proteinExistence type="predicted"/>
<dbReference type="RefSeq" id="XP_001327607.1">
    <property type="nucleotide sequence ID" value="XM_001327572.1"/>
</dbReference>
<dbReference type="InterPro" id="IPR011989">
    <property type="entry name" value="ARM-like"/>
</dbReference>
<evidence type="ECO:0000313" key="1">
    <source>
        <dbReference type="EMBL" id="EAY15384.1"/>
    </source>
</evidence>
<dbReference type="Gene3D" id="1.25.10.10">
    <property type="entry name" value="Leucine-rich Repeat Variant"/>
    <property type="match status" value="1"/>
</dbReference>
<dbReference type="SMR" id="A2DW83"/>
<name>A2DW83_TRIV3</name>
<dbReference type="KEGG" id="tva:4773387"/>
<dbReference type="InParanoid" id="A2DW83"/>
<keyword evidence="2" id="KW-1185">Reference proteome</keyword>
<organism evidence="1 2">
    <name type="scientific">Trichomonas vaginalis (strain ATCC PRA-98 / G3)</name>
    <dbReference type="NCBI Taxonomy" id="412133"/>
    <lineage>
        <taxon>Eukaryota</taxon>
        <taxon>Metamonada</taxon>
        <taxon>Parabasalia</taxon>
        <taxon>Trichomonadida</taxon>
        <taxon>Trichomonadidae</taxon>
        <taxon>Trichomonas</taxon>
    </lineage>
</organism>
<dbReference type="Proteomes" id="UP000001542">
    <property type="component" value="Unassembled WGS sequence"/>
</dbReference>
<accession>A2DW83</accession>
<dbReference type="EMBL" id="DS113257">
    <property type="protein sequence ID" value="EAY15384.1"/>
    <property type="molecule type" value="Genomic_DNA"/>
</dbReference>
<dbReference type="AlphaFoldDB" id="A2DW83"/>
<dbReference type="VEuPathDB" id="TrichDB:TVAGG3_0804290"/>
<dbReference type="InterPro" id="IPR016024">
    <property type="entry name" value="ARM-type_fold"/>
</dbReference>
<dbReference type="VEuPathDB" id="TrichDB:TVAG_224600"/>
<dbReference type="SUPFAM" id="SSF48371">
    <property type="entry name" value="ARM repeat"/>
    <property type="match status" value="1"/>
</dbReference>
<protein>
    <submittedName>
        <fullName evidence="1">Uncharacterized protein</fullName>
    </submittedName>
</protein>
<sequence length="472" mass="54369">MEKEIDFSKNSGSIFLKNLIEHFGYSAEETTEQVQNPPCEPQEFQDLLQQGAELLMNNDIQAFINCLLEISRILEVYPEYTDFLNYSYLGFRLSMLGNPNESSPKIILLISDLLTNFTANDRDYSTRLIQTNELMQKDSDPGFFASHLSILANQNVTYIYAIRVIPVLYNIASDWDVNNICKIEDLSKLFAKIENDNELSFVYSFFFINVFRASKITDQSIANMLKKYSINYILHDNEISINIAWCLYYFCVNSELLLIVDEEFMSLIENMLNSENESFQHIAISILSIIPIYTDVKDDQHIKSNIMQLLNTFDLQPLFQFAQSLDQTYAAASISAITNLSIFSETLFMNVINSNFFDLILNLLADSPLLVKNYSVCFFGFAISHNSKLCDDFITEDNLDLLIDLCEIESIAVNLLQSLDIIMTSHPDVIPFFIDNNILEKYESIELDPESQEFLLLQRIRELIDTNTNEEK</sequence>
<reference evidence="1" key="2">
    <citation type="journal article" date="2007" name="Science">
        <title>Draft genome sequence of the sexually transmitted pathogen Trichomonas vaginalis.</title>
        <authorList>
            <person name="Carlton J.M."/>
            <person name="Hirt R.P."/>
            <person name="Silva J.C."/>
            <person name="Delcher A.L."/>
            <person name="Schatz M."/>
            <person name="Zhao Q."/>
            <person name="Wortman J.R."/>
            <person name="Bidwell S.L."/>
            <person name="Alsmark U.C.M."/>
            <person name="Besteiro S."/>
            <person name="Sicheritz-Ponten T."/>
            <person name="Noel C.J."/>
            <person name="Dacks J.B."/>
            <person name="Foster P.G."/>
            <person name="Simillion C."/>
            <person name="Van de Peer Y."/>
            <person name="Miranda-Saavedra D."/>
            <person name="Barton G.J."/>
            <person name="Westrop G.D."/>
            <person name="Mueller S."/>
            <person name="Dessi D."/>
            <person name="Fiori P.L."/>
            <person name="Ren Q."/>
            <person name="Paulsen I."/>
            <person name="Zhang H."/>
            <person name="Bastida-Corcuera F.D."/>
            <person name="Simoes-Barbosa A."/>
            <person name="Brown M.T."/>
            <person name="Hayes R.D."/>
            <person name="Mukherjee M."/>
            <person name="Okumura C.Y."/>
            <person name="Schneider R."/>
            <person name="Smith A.J."/>
            <person name="Vanacova S."/>
            <person name="Villalvazo M."/>
            <person name="Haas B.J."/>
            <person name="Pertea M."/>
            <person name="Feldblyum T.V."/>
            <person name="Utterback T.R."/>
            <person name="Shu C.L."/>
            <person name="Osoegawa K."/>
            <person name="de Jong P.J."/>
            <person name="Hrdy I."/>
            <person name="Horvathova L."/>
            <person name="Zubacova Z."/>
            <person name="Dolezal P."/>
            <person name="Malik S.B."/>
            <person name="Logsdon J.M. Jr."/>
            <person name="Henze K."/>
            <person name="Gupta A."/>
            <person name="Wang C.C."/>
            <person name="Dunne R.L."/>
            <person name="Upcroft J.A."/>
            <person name="Upcroft P."/>
            <person name="White O."/>
            <person name="Salzberg S.L."/>
            <person name="Tang P."/>
            <person name="Chiu C.-H."/>
            <person name="Lee Y.-S."/>
            <person name="Embley T.M."/>
            <person name="Coombs G.H."/>
            <person name="Mottram J.C."/>
            <person name="Tachezy J."/>
            <person name="Fraser-Liggett C.M."/>
            <person name="Johnson P.J."/>
        </authorList>
    </citation>
    <scope>NUCLEOTIDE SEQUENCE [LARGE SCALE GENOMIC DNA]</scope>
    <source>
        <strain evidence="1">G3</strain>
    </source>
</reference>
<reference evidence="1" key="1">
    <citation type="submission" date="2006-10" db="EMBL/GenBank/DDBJ databases">
        <authorList>
            <person name="Amadeo P."/>
            <person name="Zhao Q."/>
            <person name="Wortman J."/>
            <person name="Fraser-Liggett C."/>
            <person name="Carlton J."/>
        </authorList>
    </citation>
    <scope>NUCLEOTIDE SEQUENCE</scope>
    <source>
        <strain evidence="1">G3</strain>
    </source>
</reference>
<gene>
    <name evidence="1" type="ORF">TVAG_224600</name>
</gene>